<proteinExistence type="predicted"/>
<organism evidence="1 2">
    <name type="scientific">Rhizobium mongolense USDA 1844</name>
    <dbReference type="NCBI Taxonomy" id="1079460"/>
    <lineage>
        <taxon>Bacteria</taxon>
        <taxon>Pseudomonadati</taxon>
        <taxon>Pseudomonadota</taxon>
        <taxon>Alphaproteobacteria</taxon>
        <taxon>Hyphomicrobiales</taxon>
        <taxon>Rhizobiaceae</taxon>
        <taxon>Rhizobium/Agrobacterium group</taxon>
        <taxon>Rhizobium</taxon>
    </lineage>
</organism>
<evidence type="ECO:0000313" key="2">
    <source>
        <dbReference type="Proteomes" id="UP000319824"/>
    </source>
</evidence>
<dbReference type="AlphaFoldDB" id="A0A559SMG1"/>
<comment type="caution">
    <text evidence="1">The sequence shown here is derived from an EMBL/GenBank/DDBJ whole genome shotgun (WGS) entry which is preliminary data.</text>
</comment>
<dbReference type="EMBL" id="VISO01000003">
    <property type="protein sequence ID" value="TVZ63518.1"/>
    <property type="molecule type" value="Genomic_DNA"/>
</dbReference>
<accession>A0A559SMG1</accession>
<dbReference type="Proteomes" id="UP000319824">
    <property type="component" value="Unassembled WGS sequence"/>
</dbReference>
<reference evidence="1 2" key="1">
    <citation type="submission" date="2019-06" db="EMBL/GenBank/DDBJ databases">
        <title>Pac Bio to generate improved reference genome sequences for organisms with transposon mutant libraries (support for FEBA project).</title>
        <authorList>
            <person name="Blow M."/>
        </authorList>
    </citation>
    <scope>NUCLEOTIDE SEQUENCE [LARGE SCALE GENOMIC DNA]</scope>
    <source>
        <strain evidence="1 2">USDA 1844</strain>
    </source>
</reference>
<evidence type="ECO:0000313" key="1">
    <source>
        <dbReference type="EMBL" id="TVZ63518.1"/>
    </source>
</evidence>
<name>A0A559SMG1_9HYPH</name>
<protein>
    <submittedName>
        <fullName evidence="1">Uncharacterized protein</fullName>
    </submittedName>
</protein>
<dbReference type="RefSeq" id="WP_022714934.1">
    <property type="nucleotide sequence ID" value="NZ_ATTQ01000006.1"/>
</dbReference>
<gene>
    <name evidence="1" type="ORF">BCL32_3668</name>
</gene>
<sequence>MNHSVVKTVDIDAYQNITKNIQVTEVANLKNCRWENDDAEAFERRWSCAHWCARSSDDRALLGAARPFKIVEAHDEMVKAIQGRPDIQLLTASAHNKHSRAPSGRFDIAIDVRSGDGCGMYRSLMMVKSTGEMHDLATPPLWYQFKDPQDVIAKVYKFLTGMQFFENLDAFADHAINLNEAEASGQIH</sequence>